<name>A0AAE3XCS4_9DEIO</name>
<sequence length="158" mass="17736">MICYSLQPLMAAATLEGFRLPYRPLPDLCRRDGWAGVDGAQGAYRWMTEQLSAHHPRPTLDALPVWVWVERPPAYWEEDATGSYLTLDLDPQRLLISNYDMWDALLGESVLTGRDVPDVAWSACLRPGQAGQRRQGVLWELRPEDVVSCRVVTPGGAD</sequence>
<evidence type="ECO:0000313" key="2">
    <source>
        <dbReference type="Proteomes" id="UP001185331"/>
    </source>
</evidence>
<dbReference type="InterPro" id="IPR024211">
    <property type="entry name" value="DUF3841"/>
</dbReference>
<dbReference type="RefSeq" id="WP_309852877.1">
    <property type="nucleotide sequence ID" value="NZ_JAVDQJ010000004.1"/>
</dbReference>
<comment type="caution">
    <text evidence="1">The sequence shown here is derived from an EMBL/GenBank/DDBJ whole genome shotgun (WGS) entry which is preliminary data.</text>
</comment>
<organism evidence="1 2">
    <name type="scientific">Deinococcus soli</name>
    <name type="common">ex Cha et al. 2016</name>
    <dbReference type="NCBI Taxonomy" id="1309411"/>
    <lineage>
        <taxon>Bacteria</taxon>
        <taxon>Thermotogati</taxon>
        <taxon>Deinococcota</taxon>
        <taxon>Deinococci</taxon>
        <taxon>Deinococcales</taxon>
        <taxon>Deinococcaceae</taxon>
        <taxon>Deinococcus</taxon>
    </lineage>
</organism>
<dbReference type="EMBL" id="JAVDQK010000005">
    <property type="protein sequence ID" value="MDR6218564.1"/>
    <property type="molecule type" value="Genomic_DNA"/>
</dbReference>
<evidence type="ECO:0008006" key="3">
    <source>
        <dbReference type="Google" id="ProtNLM"/>
    </source>
</evidence>
<reference evidence="1" key="1">
    <citation type="submission" date="2023-07" db="EMBL/GenBank/DDBJ databases">
        <title>Sorghum-associated microbial communities from plants grown in Nebraska, USA.</title>
        <authorList>
            <person name="Schachtman D."/>
        </authorList>
    </citation>
    <scope>NUCLEOTIDE SEQUENCE</scope>
    <source>
        <strain evidence="1">BE330</strain>
    </source>
</reference>
<accession>A0AAE3XCS4</accession>
<gene>
    <name evidence="1" type="ORF">J2Y00_002161</name>
</gene>
<proteinExistence type="predicted"/>
<evidence type="ECO:0000313" key="1">
    <source>
        <dbReference type="EMBL" id="MDR6218564.1"/>
    </source>
</evidence>
<dbReference type="AlphaFoldDB" id="A0AAE3XCS4"/>
<dbReference type="Proteomes" id="UP001185331">
    <property type="component" value="Unassembled WGS sequence"/>
</dbReference>
<dbReference type="Pfam" id="PF12952">
    <property type="entry name" value="DUF3841"/>
    <property type="match status" value="1"/>
</dbReference>
<protein>
    <recommendedName>
        <fullName evidence="3">DUF3841 domain-containing protein</fullName>
    </recommendedName>
</protein>